<evidence type="ECO:0000313" key="2">
    <source>
        <dbReference type="EMBL" id="GAA4148693.1"/>
    </source>
</evidence>
<sequence length="90" mass="9911">MNAVRTPPRASREKISNAALDLPTPGGPHNHNTGTPLLTAATLMSRRPLPPPDNRRLGEPGRQHREPGTHRPKPDHRARRPCSRRALGGR</sequence>
<proteinExistence type="predicted"/>
<feature type="compositionally biased region" description="Basic residues" evidence="1">
    <location>
        <begin position="70"/>
        <end position="83"/>
    </location>
</feature>
<feature type="region of interest" description="Disordered" evidence="1">
    <location>
        <begin position="1"/>
        <end position="90"/>
    </location>
</feature>
<keyword evidence="3" id="KW-1185">Reference proteome</keyword>
<name>A0ABP7Z6Z2_9ACTN</name>
<evidence type="ECO:0000256" key="1">
    <source>
        <dbReference type="SAM" id="MobiDB-lite"/>
    </source>
</evidence>
<reference evidence="3" key="1">
    <citation type="journal article" date="2019" name="Int. J. Syst. Evol. Microbiol.">
        <title>The Global Catalogue of Microorganisms (GCM) 10K type strain sequencing project: providing services to taxonomists for standard genome sequencing and annotation.</title>
        <authorList>
            <consortium name="The Broad Institute Genomics Platform"/>
            <consortium name="The Broad Institute Genome Sequencing Center for Infectious Disease"/>
            <person name="Wu L."/>
            <person name="Ma J."/>
        </authorList>
    </citation>
    <scope>NUCLEOTIDE SEQUENCE [LARGE SCALE GENOMIC DNA]</scope>
    <source>
        <strain evidence="3">JCM 17316</strain>
    </source>
</reference>
<comment type="caution">
    <text evidence="2">The sequence shown here is derived from an EMBL/GenBank/DDBJ whole genome shotgun (WGS) entry which is preliminary data.</text>
</comment>
<feature type="compositionally biased region" description="Basic and acidic residues" evidence="1">
    <location>
        <begin position="53"/>
        <end position="69"/>
    </location>
</feature>
<dbReference type="Proteomes" id="UP001500266">
    <property type="component" value="Unassembled WGS sequence"/>
</dbReference>
<organism evidence="2 3">
    <name type="scientific">Actinomadura keratinilytica</name>
    <dbReference type="NCBI Taxonomy" id="547461"/>
    <lineage>
        <taxon>Bacteria</taxon>
        <taxon>Bacillati</taxon>
        <taxon>Actinomycetota</taxon>
        <taxon>Actinomycetes</taxon>
        <taxon>Streptosporangiales</taxon>
        <taxon>Thermomonosporaceae</taxon>
        <taxon>Actinomadura</taxon>
    </lineage>
</organism>
<gene>
    <name evidence="2" type="ORF">GCM10022416_43280</name>
</gene>
<protein>
    <submittedName>
        <fullName evidence="2">Uncharacterized protein</fullName>
    </submittedName>
</protein>
<evidence type="ECO:0000313" key="3">
    <source>
        <dbReference type="Proteomes" id="UP001500266"/>
    </source>
</evidence>
<accession>A0ABP7Z6Z2</accession>
<dbReference type="EMBL" id="BAABDO010000074">
    <property type="protein sequence ID" value="GAA4148693.1"/>
    <property type="molecule type" value="Genomic_DNA"/>
</dbReference>